<evidence type="ECO:0000313" key="7">
    <source>
        <dbReference type="WBParaSite" id="ACRNAN_Path_276.g1032.t1"/>
    </source>
</evidence>
<accession>A0A914C4K4</accession>
<dbReference type="InterPro" id="IPR018170">
    <property type="entry name" value="Aldo/ket_reductase_CS"/>
</dbReference>
<keyword evidence="2" id="KW-0521">NADP</keyword>
<dbReference type="AlphaFoldDB" id="A0A914C4K4"/>
<name>A0A914C4K4_9BILA</name>
<keyword evidence="6" id="KW-1185">Reference proteome</keyword>
<feature type="domain" description="NADP-dependent oxidoreductase" evidence="5">
    <location>
        <begin position="27"/>
        <end position="85"/>
    </location>
</feature>
<dbReference type="SUPFAM" id="SSF51430">
    <property type="entry name" value="NAD(P)-linked oxidoreductase"/>
    <property type="match status" value="1"/>
</dbReference>
<dbReference type="Proteomes" id="UP000887540">
    <property type="component" value="Unplaced"/>
</dbReference>
<evidence type="ECO:0000313" key="6">
    <source>
        <dbReference type="Proteomes" id="UP000887540"/>
    </source>
</evidence>
<proteinExistence type="inferred from homology"/>
<dbReference type="Gene3D" id="3.20.20.100">
    <property type="entry name" value="NADP-dependent oxidoreductase domain"/>
    <property type="match status" value="1"/>
</dbReference>
<dbReference type="Pfam" id="PF00248">
    <property type="entry name" value="Aldo_ket_red"/>
    <property type="match status" value="1"/>
</dbReference>
<organism evidence="6 7">
    <name type="scientific">Acrobeloides nanus</name>
    <dbReference type="NCBI Taxonomy" id="290746"/>
    <lineage>
        <taxon>Eukaryota</taxon>
        <taxon>Metazoa</taxon>
        <taxon>Ecdysozoa</taxon>
        <taxon>Nematoda</taxon>
        <taxon>Chromadorea</taxon>
        <taxon>Rhabditida</taxon>
        <taxon>Tylenchina</taxon>
        <taxon>Cephalobomorpha</taxon>
        <taxon>Cephaloboidea</taxon>
        <taxon>Cephalobidae</taxon>
        <taxon>Acrobeloides</taxon>
    </lineage>
</organism>
<reference evidence="7" key="1">
    <citation type="submission" date="2022-11" db="UniProtKB">
        <authorList>
            <consortium name="WormBaseParasite"/>
        </authorList>
    </citation>
    <scope>IDENTIFICATION</scope>
</reference>
<dbReference type="GO" id="GO:0016616">
    <property type="term" value="F:oxidoreductase activity, acting on the CH-OH group of donors, NAD or NADP as acceptor"/>
    <property type="evidence" value="ECO:0007669"/>
    <property type="project" value="UniProtKB-ARBA"/>
</dbReference>
<evidence type="ECO:0000256" key="2">
    <source>
        <dbReference type="ARBA" id="ARBA00022857"/>
    </source>
</evidence>
<dbReference type="InterPro" id="IPR023210">
    <property type="entry name" value="NADP_OxRdtase_dom"/>
</dbReference>
<evidence type="ECO:0000256" key="4">
    <source>
        <dbReference type="SAM" id="MobiDB-lite"/>
    </source>
</evidence>
<evidence type="ECO:0000256" key="1">
    <source>
        <dbReference type="ARBA" id="ARBA00007905"/>
    </source>
</evidence>
<dbReference type="WBParaSite" id="ACRNAN_Path_276.g1032.t1">
    <property type="protein sequence ID" value="ACRNAN_Path_276.g1032.t1"/>
    <property type="gene ID" value="ACRNAN_Path_276.g1032"/>
</dbReference>
<feature type="region of interest" description="Disordered" evidence="4">
    <location>
        <begin position="1"/>
        <end position="22"/>
    </location>
</feature>
<evidence type="ECO:0000259" key="5">
    <source>
        <dbReference type="Pfam" id="PF00248"/>
    </source>
</evidence>
<dbReference type="InterPro" id="IPR036812">
    <property type="entry name" value="NAD(P)_OxRdtase_dom_sf"/>
</dbReference>
<dbReference type="PROSITE" id="PS00063">
    <property type="entry name" value="ALDOKETO_REDUCTASE_3"/>
    <property type="match status" value="1"/>
</dbReference>
<keyword evidence="3" id="KW-0560">Oxidoreductase</keyword>
<evidence type="ECO:0000256" key="3">
    <source>
        <dbReference type="ARBA" id="ARBA00023002"/>
    </source>
</evidence>
<comment type="similarity">
    <text evidence="1">Belongs to the aldo/keto reductase family.</text>
</comment>
<protein>
    <submittedName>
        <fullName evidence="7">NADP-dependent oxidoreductase domain-containing protein</fullName>
    </submittedName>
</protein>
<dbReference type="PANTHER" id="PTHR43827:SF3">
    <property type="entry name" value="NADP-DEPENDENT OXIDOREDUCTASE DOMAIN-CONTAINING PROTEIN"/>
    <property type="match status" value="1"/>
</dbReference>
<sequence length="97" mass="11320">MTSYATIGSRGRRSVKEEDPNPLDHSLVQELALKYRKTPAQILLRHMIQRGINVIPKSITPSRIQENISIFDFHLSEDDVEKINLIKERQRFFYAPL</sequence>
<dbReference type="InterPro" id="IPR020471">
    <property type="entry name" value="AKR"/>
</dbReference>
<dbReference type="PANTHER" id="PTHR43827">
    <property type="entry name" value="2,5-DIKETO-D-GLUCONIC ACID REDUCTASE"/>
    <property type="match status" value="1"/>
</dbReference>